<feature type="transmembrane region" description="Helical" evidence="6">
    <location>
        <begin position="12"/>
        <end position="37"/>
    </location>
</feature>
<gene>
    <name evidence="8" type="ORF">H2LOC_001835</name>
</gene>
<dbReference type="PANTHER" id="PTHR32044">
    <property type="entry name" value="GLUCOMANNAN 4-BETA-MANNOSYLTRANSFERASE 9"/>
    <property type="match status" value="1"/>
</dbReference>
<comment type="subcellular location">
    <subcellularLocation>
        <location evidence="1">Golgi apparatus membrane</location>
        <topology evidence="1">Multi-pass membrane protein</topology>
    </subcellularLocation>
</comment>
<proteinExistence type="predicted"/>
<keyword evidence="2 8" id="KW-0808">Transferase</keyword>
<dbReference type="SUPFAM" id="SSF53448">
    <property type="entry name" value="Nucleotide-diphospho-sugar transferases"/>
    <property type="match status" value="1"/>
</dbReference>
<dbReference type="InterPro" id="IPR001173">
    <property type="entry name" value="Glyco_trans_2-like"/>
</dbReference>
<dbReference type="Gene3D" id="3.90.550.10">
    <property type="entry name" value="Spore Coat Polysaccharide Biosynthesis Protein SpsA, Chain A"/>
    <property type="match status" value="1"/>
</dbReference>
<evidence type="ECO:0000256" key="6">
    <source>
        <dbReference type="SAM" id="Phobius"/>
    </source>
</evidence>
<evidence type="ECO:0000313" key="9">
    <source>
        <dbReference type="Proteomes" id="UP000309061"/>
    </source>
</evidence>
<dbReference type="KEGG" id="mhey:H2LOC_001835"/>
<dbReference type="Proteomes" id="UP000309061">
    <property type="component" value="Chromosome"/>
</dbReference>
<evidence type="ECO:0000313" key="8">
    <source>
        <dbReference type="EMBL" id="QGM44533.1"/>
    </source>
</evidence>
<sequence length="435" mass="48046">MVLDLLRFVVDALAFGSGLTLIIIGLGFFAVIGRFLWDELRGAKDPEIVVLPDSELPHVLVQIPVYNEPLVTEQSLRCVAQLDWPKDKLHIQLLDDSTDETTARAEAVAKELRAAGADIAHVRRPDRVGFKAGACAYGLGISDAPFIAMLDADFRPPPNWLKRGVPLLVKDKKAGFVQSRCEFSNFRKNWLTRAQGLVQDGHFLVEQRSRAHAGWLFQFNGTGGVWRRETIESAGGWSDFSLCEDLDLTVRAALDGWHGIFVSEPAIPGQVPEGLRDFRRQQRRWSSGFVQVAQKTVIPLWRAPWTLVQRVAAITLVAHQIFFPAAAIGVLAMIVGTILHRSPATYAPMLEIIAAMTTVVVLGMTLPPYVALKRGPLAEYLKTMASVPPLMIYLAFSNGAKIIQTMRGRKSPFKRTPKIEHAIKAEAPCDADAEA</sequence>
<name>A0A6B8KDM9_9HYPH</name>
<feature type="transmembrane region" description="Helical" evidence="6">
    <location>
        <begin position="311"/>
        <end position="340"/>
    </location>
</feature>
<dbReference type="OrthoDB" id="9806824at2"/>
<dbReference type="PANTHER" id="PTHR32044:SF80">
    <property type="entry name" value="XYLOGLUCAN GLYCOSYLTRANSFERASE 2-RELATED"/>
    <property type="match status" value="1"/>
</dbReference>
<keyword evidence="5 6" id="KW-0472">Membrane</keyword>
<evidence type="ECO:0000256" key="2">
    <source>
        <dbReference type="ARBA" id="ARBA00022679"/>
    </source>
</evidence>
<evidence type="ECO:0000259" key="7">
    <source>
        <dbReference type="Pfam" id="PF13632"/>
    </source>
</evidence>
<evidence type="ECO:0000256" key="3">
    <source>
        <dbReference type="ARBA" id="ARBA00022692"/>
    </source>
</evidence>
<dbReference type="GO" id="GO:0016757">
    <property type="term" value="F:glycosyltransferase activity"/>
    <property type="evidence" value="ECO:0007669"/>
    <property type="project" value="TreeGrafter"/>
</dbReference>
<dbReference type="RefSeq" id="WP_136494832.1">
    <property type="nucleotide sequence ID" value="NZ_CP046052.1"/>
</dbReference>
<dbReference type="InterPro" id="IPR029044">
    <property type="entry name" value="Nucleotide-diphossugar_trans"/>
</dbReference>
<organism evidence="8 9">
    <name type="scientific">Methylocystis heyeri</name>
    <dbReference type="NCBI Taxonomy" id="391905"/>
    <lineage>
        <taxon>Bacteria</taxon>
        <taxon>Pseudomonadati</taxon>
        <taxon>Pseudomonadota</taxon>
        <taxon>Alphaproteobacteria</taxon>
        <taxon>Hyphomicrobiales</taxon>
        <taxon>Methylocystaceae</taxon>
        <taxon>Methylocystis</taxon>
    </lineage>
</organism>
<keyword evidence="3 6" id="KW-0812">Transmembrane</keyword>
<feature type="domain" description="Glycosyltransferase 2-like" evidence="7">
    <location>
        <begin position="147"/>
        <end position="352"/>
    </location>
</feature>
<reference evidence="8 9" key="1">
    <citation type="submission" date="2019-11" db="EMBL/GenBank/DDBJ databases">
        <title>The genome sequence of Methylocystis heyeri.</title>
        <authorList>
            <person name="Oshkin I.Y."/>
            <person name="Miroshnikov K."/>
            <person name="Dedysh S.N."/>
        </authorList>
    </citation>
    <scope>NUCLEOTIDE SEQUENCE [LARGE SCALE GENOMIC DNA]</scope>
    <source>
        <strain evidence="8 9">H2</strain>
    </source>
</reference>
<evidence type="ECO:0000256" key="5">
    <source>
        <dbReference type="ARBA" id="ARBA00023136"/>
    </source>
</evidence>
<feature type="transmembrane region" description="Helical" evidence="6">
    <location>
        <begin position="352"/>
        <end position="372"/>
    </location>
</feature>
<evidence type="ECO:0000256" key="4">
    <source>
        <dbReference type="ARBA" id="ARBA00022989"/>
    </source>
</evidence>
<evidence type="ECO:0000256" key="1">
    <source>
        <dbReference type="ARBA" id="ARBA00004653"/>
    </source>
</evidence>
<dbReference type="AlphaFoldDB" id="A0A6B8KDM9"/>
<keyword evidence="9" id="KW-1185">Reference proteome</keyword>
<dbReference type="Pfam" id="PF13632">
    <property type="entry name" value="Glyco_trans_2_3"/>
    <property type="match status" value="1"/>
</dbReference>
<keyword evidence="4 6" id="KW-1133">Transmembrane helix</keyword>
<dbReference type="EMBL" id="CP046052">
    <property type="protein sequence ID" value="QGM44533.1"/>
    <property type="molecule type" value="Genomic_DNA"/>
</dbReference>
<accession>A0A6B8KDM9</accession>
<protein>
    <submittedName>
        <fullName evidence="8">Glycosyltransferase</fullName>
    </submittedName>
</protein>